<dbReference type="GO" id="GO:0032131">
    <property type="term" value="F:alkylated DNA binding"/>
    <property type="evidence" value="ECO:0007669"/>
    <property type="project" value="TreeGrafter"/>
</dbReference>
<dbReference type="RefSeq" id="WP_197679498.1">
    <property type="nucleotide sequence ID" value="NZ_FNTI01000001.1"/>
</dbReference>
<dbReference type="PANTHER" id="PTHR43003">
    <property type="entry name" value="DNA-3-METHYLADENINE GLYCOSYLASE"/>
    <property type="match status" value="1"/>
</dbReference>
<dbReference type="Gene3D" id="1.10.1670.40">
    <property type="match status" value="1"/>
</dbReference>
<dbReference type="SMART" id="SM00478">
    <property type="entry name" value="ENDO3c"/>
    <property type="match status" value="1"/>
</dbReference>
<keyword evidence="5" id="KW-0234">DNA repair</keyword>
<name>A0A1M7KDV7_9BRAD</name>
<dbReference type="AlphaFoldDB" id="A0A1M7KDV7"/>
<comment type="catalytic activity">
    <reaction evidence="1">
        <text>Hydrolysis of alkylated DNA, releasing 3-methyladenine, 3-methylguanine, 7-methylguanine and 7-methyladenine.</text>
        <dbReference type="EC" id="3.2.2.21"/>
    </reaction>
</comment>
<dbReference type="InterPro" id="IPR051912">
    <property type="entry name" value="Alkylbase_DNA_Glycosylase/TA"/>
</dbReference>
<accession>A0A1M7KDV7</accession>
<evidence type="ECO:0000256" key="3">
    <source>
        <dbReference type="ARBA" id="ARBA00012000"/>
    </source>
</evidence>
<sequence>MARYLVEIGENTIYRPKALVPAPMATFARYSKSVAFLRKIDPDWADLVARVGPCRHDPKAAREPYEALVRAIGYQQLTAKAGDAMIGRLKALHPDVAFPTPENILRSDFDALRACGFSAAKIATIKAIAHGALSGLVPTRGDAVGMEDEELVERITKIKGIGRWTVEMLLMYSLERMDILPVDDFGVRDGYRKLKNLAELPKPNKLREIGKEWAPHRTVAAWYLWRIPRDRDADSKRPAESKQVGPKRR</sequence>
<dbReference type="Proteomes" id="UP000183208">
    <property type="component" value="Unassembled WGS sequence"/>
</dbReference>
<evidence type="ECO:0000256" key="2">
    <source>
        <dbReference type="ARBA" id="ARBA00010817"/>
    </source>
</evidence>
<keyword evidence="4" id="KW-0227">DNA damage</keyword>
<dbReference type="InterPro" id="IPR011257">
    <property type="entry name" value="DNA_glycosylase"/>
</dbReference>
<evidence type="ECO:0000313" key="8">
    <source>
        <dbReference type="Proteomes" id="UP000183208"/>
    </source>
</evidence>
<feature type="domain" description="HhH-GPD" evidence="6">
    <location>
        <begin position="75"/>
        <end position="229"/>
    </location>
</feature>
<evidence type="ECO:0000256" key="1">
    <source>
        <dbReference type="ARBA" id="ARBA00000086"/>
    </source>
</evidence>
<proteinExistence type="inferred from homology"/>
<dbReference type="GO" id="GO:0008725">
    <property type="term" value="F:DNA-3-methyladenine glycosylase activity"/>
    <property type="evidence" value="ECO:0007669"/>
    <property type="project" value="TreeGrafter"/>
</dbReference>
<dbReference type="GO" id="GO:0032993">
    <property type="term" value="C:protein-DNA complex"/>
    <property type="evidence" value="ECO:0007669"/>
    <property type="project" value="TreeGrafter"/>
</dbReference>
<evidence type="ECO:0000259" key="6">
    <source>
        <dbReference type="SMART" id="SM00478"/>
    </source>
</evidence>
<organism evidence="7 8">
    <name type="scientific">Bradyrhizobium lablabi</name>
    <dbReference type="NCBI Taxonomy" id="722472"/>
    <lineage>
        <taxon>Bacteria</taxon>
        <taxon>Pseudomonadati</taxon>
        <taxon>Pseudomonadota</taxon>
        <taxon>Alphaproteobacteria</taxon>
        <taxon>Hyphomicrobiales</taxon>
        <taxon>Nitrobacteraceae</taxon>
        <taxon>Bradyrhizobium</taxon>
    </lineage>
</organism>
<dbReference type="SUPFAM" id="SSF48150">
    <property type="entry name" value="DNA-glycosylase"/>
    <property type="match status" value="1"/>
</dbReference>
<dbReference type="InterPro" id="IPR003265">
    <property type="entry name" value="HhH-GPD_domain"/>
</dbReference>
<dbReference type="GO" id="GO:0043916">
    <property type="term" value="F:DNA-7-methylguanine glycosylase activity"/>
    <property type="evidence" value="ECO:0007669"/>
    <property type="project" value="TreeGrafter"/>
</dbReference>
<evidence type="ECO:0000256" key="5">
    <source>
        <dbReference type="ARBA" id="ARBA00023204"/>
    </source>
</evidence>
<protein>
    <recommendedName>
        <fullName evidence="3">DNA-3-methyladenine glycosylase II</fullName>
        <ecNumber evidence="3">3.2.2.21</ecNumber>
    </recommendedName>
</protein>
<dbReference type="Pfam" id="PF00730">
    <property type="entry name" value="HhH-GPD"/>
    <property type="match status" value="1"/>
</dbReference>
<dbReference type="CDD" id="cd00056">
    <property type="entry name" value="ENDO3c"/>
    <property type="match status" value="1"/>
</dbReference>
<comment type="similarity">
    <text evidence="2">Belongs to the alkylbase DNA glycosidase AlkA family.</text>
</comment>
<evidence type="ECO:0000313" key="7">
    <source>
        <dbReference type="EMBL" id="SEB92565.1"/>
    </source>
</evidence>
<dbReference type="PANTHER" id="PTHR43003:SF5">
    <property type="entry name" value="DNA-3-METHYLADENINE GLYCOSYLASE"/>
    <property type="match status" value="1"/>
</dbReference>
<evidence type="ECO:0000256" key="4">
    <source>
        <dbReference type="ARBA" id="ARBA00022763"/>
    </source>
</evidence>
<dbReference type="Gene3D" id="1.10.340.30">
    <property type="entry name" value="Hypothetical protein, domain 2"/>
    <property type="match status" value="1"/>
</dbReference>
<dbReference type="GO" id="GO:0006307">
    <property type="term" value="P:DNA alkylation repair"/>
    <property type="evidence" value="ECO:0007669"/>
    <property type="project" value="TreeGrafter"/>
</dbReference>
<dbReference type="GO" id="GO:0006285">
    <property type="term" value="P:base-excision repair, AP site formation"/>
    <property type="evidence" value="ECO:0007669"/>
    <property type="project" value="TreeGrafter"/>
</dbReference>
<reference evidence="7 8" key="1">
    <citation type="submission" date="2016-10" db="EMBL/GenBank/DDBJ databases">
        <authorList>
            <person name="de Groot N.N."/>
        </authorList>
    </citation>
    <scope>NUCLEOTIDE SEQUENCE [LARGE SCALE GENOMIC DNA]</scope>
    <source>
        <strain evidence="7 8">GAS522</strain>
    </source>
</reference>
<gene>
    <name evidence="7" type="ORF">SAMN05444171_0242</name>
</gene>
<dbReference type="EMBL" id="FNTI01000001">
    <property type="protein sequence ID" value="SEB92565.1"/>
    <property type="molecule type" value="Genomic_DNA"/>
</dbReference>
<dbReference type="FunFam" id="1.10.340.30:FF:000004">
    <property type="entry name" value="DNA-3-methyladenine glycosylase II"/>
    <property type="match status" value="1"/>
</dbReference>
<dbReference type="EC" id="3.2.2.21" evidence="3"/>